<name>A0A8E2AKM1_9APHY</name>
<dbReference type="AlphaFoldDB" id="A0A8E2AKM1"/>
<sequence>MPNFFSLSQKRKRADQRSPERMSGAGSTSAPRRRSIRRAMSPEPIIGASPDGGKDRIGLSSRGTLALVPEASPRKTGWLVLKKALETVRDGCDLFLPLKAALVGVVAVMEIVDVCYSSSLSHLRSLNICEVERRRRTRRLLGDSPQNRWAPDYFRSL</sequence>
<evidence type="ECO:0000313" key="2">
    <source>
        <dbReference type="EMBL" id="OCH86311.1"/>
    </source>
</evidence>
<organism evidence="2 3">
    <name type="scientific">Obba rivulosa</name>
    <dbReference type="NCBI Taxonomy" id="1052685"/>
    <lineage>
        <taxon>Eukaryota</taxon>
        <taxon>Fungi</taxon>
        <taxon>Dikarya</taxon>
        <taxon>Basidiomycota</taxon>
        <taxon>Agaricomycotina</taxon>
        <taxon>Agaricomycetes</taxon>
        <taxon>Polyporales</taxon>
        <taxon>Gelatoporiaceae</taxon>
        <taxon>Obba</taxon>
    </lineage>
</organism>
<evidence type="ECO:0000313" key="3">
    <source>
        <dbReference type="Proteomes" id="UP000250043"/>
    </source>
</evidence>
<dbReference type="OrthoDB" id="3210708at2759"/>
<protein>
    <submittedName>
        <fullName evidence="2">Uncharacterized protein</fullName>
    </submittedName>
</protein>
<dbReference type="EMBL" id="KV722534">
    <property type="protein sequence ID" value="OCH86311.1"/>
    <property type="molecule type" value="Genomic_DNA"/>
</dbReference>
<gene>
    <name evidence="2" type="ORF">OBBRIDRAFT_245877</name>
</gene>
<accession>A0A8E2AKM1</accession>
<proteinExistence type="predicted"/>
<evidence type="ECO:0000256" key="1">
    <source>
        <dbReference type="SAM" id="MobiDB-lite"/>
    </source>
</evidence>
<feature type="region of interest" description="Disordered" evidence="1">
    <location>
        <begin position="1"/>
        <end position="59"/>
    </location>
</feature>
<dbReference type="Proteomes" id="UP000250043">
    <property type="component" value="Unassembled WGS sequence"/>
</dbReference>
<keyword evidence="3" id="KW-1185">Reference proteome</keyword>
<reference evidence="2 3" key="1">
    <citation type="submission" date="2016-07" db="EMBL/GenBank/DDBJ databases">
        <title>Draft genome of the white-rot fungus Obba rivulosa 3A-2.</title>
        <authorList>
            <consortium name="DOE Joint Genome Institute"/>
            <person name="Miettinen O."/>
            <person name="Riley R."/>
            <person name="Acob R."/>
            <person name="Barry K."/>
            <person name="Cullen D."/>
            <person name="De Vries R."/>
            <person name="Hainaut M."/>
            <person name="Hatakka A."/>
            <person name="Henrissat B."/>
            <person name="Hilden K."/>
            <person name="Kuo R."/>
            <person name="Labutti K."/>
            <person name="Lipzen A."/>
            <person name="Makela M.R."/>
            <person name="Sandor L."/>
            <person name="Spatafora J.W."/>
            <person name="Grigoriev I.V."/>
            <person name="Hibbett D.S."/>
        </authorList>
    </citation>
    <scope>NUCLEOTIDE SEQUENCE [LARGE SCALE GENOMIC DNA]</scope>
    <source>
        <strain evidence="2 3">3A-2</strain>
    </source>
</reference>